<keyword evidence="2" id="KW-1185">Reference proteome</keyword>
<proteinExistence type="predicted"/>
<organism evidence="1 2">
    <name type="scientific">Nibea albiflora</name>
    <name type="common">Yellow drum</name>
    <name type="synonym">Corvina albiflora</name>
    <dbReference type="NCBI Taxonomy" id="240163"/>
    <lineage>
        <taxon>Eukaryota</taxon>
        <taxon>Metazoa</taxon>
        <taxon>Chordata</taxon>
        <taxon>Craniata</taxon>
        <taxon>Vertebrata</taxon>
        <taxon>Euteleostomi</taxon>
        <taxon>Actinopterygii</taxon>
        <taxon>Neopterygii</taxon>
        <taxon>Teleostei</taxon>
        <taxon>Neoteleostei</taxon>
        <taxon>Acanthomorphata</taxon>
        <taxon>Eupercaria</taxon>
        <taxon>Sciaenidae</taxon>
        <taxon>Nibea</taxon>
    </lineage>
</organism>
<dbReference type="Proteomes" id="UP000805704">
    <property type="component" value="Chromosome 9"/>
</dbReference>
<gene>
    <name evidence="1" type="ORF">GBF38_001898</name>
</gene>
<sequence>MFCGRTKAEAVVTDILSAKEIEEVIKKLKSGGSPLAFSLHADGNRKMFPLDVQFFTPENGVVNKNWVLLKSYLIRIGEECPKCLKDLLRLTEDAAGVEEKADIVKVHLLFCNNVLSLFQEVVKMLEKNVTMSVDLFFTMDSFRGKTNSEKR</sequence>
<evidence type="ECO:0000313" key="1">
    <source>
        <dbReference type="EMBL" id="KAG7999843.1"/>
    </source>
</evidence>
<reference evidence="1" key="1">
    <citation type="submission" date="2020-04" db="EMBL/GenBank/DDBJ databases">
        <title>A chromosome-scale assembly and high-density genetic map of the yellow drum (Nibea albiflora) genome.</title>
        <authorList>
            <person name="Xu D."/>
            <person name="Zhang W."/>
            <person name="Chen R."/>
            <person name="Tan P."/>
            <person name="Wang L."/>
            <person name="Song H."/>
            <person name="Tian L."/>
            <person name="Zhu Q."/>
            <person name="Wang B."/>
        </authorList>
    </citation>
    <scope>NUCLEOTIDE SEQUENCE</scope>
    <source>
        <strain evidence="1">ZJHYS-2018</strain>
    </source>
</reference>
<protein>
    <submittedName>
        <fullName evidence="1">Uncharacterized protein</fullName>
    </submittedName>
</protein>
<comment type="caution">
    <text evidence="1">The sequence shown here is derived from an EMBL/GenBank/DDBJ whole genome shotgun (WGS) entry which is preliminary data.</text>
</comment>
<dbReference type="EMBL" id="CM024797">
    <property type="protein sequence ID" value="KAG7999843.1"/>
    <property type="molecule type" value="Genomic_DNA"/>
</dbReference>
<name>A0ACB7ECN2_NIBAL</name>
<evidence type="ECO:0000313" key="2">
    <source>
        <dbReference type="Proteomes" id="UP000805704"/>
    </source>
</evidence>
<accession>A0ACB7ECN2</accession>